<keyword evidence="3" id="KW-1185">Reference proteome</keyword>
<feature type="region of interest" description="Disordered" evidence="1">
    <location>
        <begin position="71"/>
        <end position="90"/>
    </location>
</feature>
<reference evidence="2 3" key="1">
    <citation type="submission" date="2023-05" db="EMBL/GenBank/DDBJ databases">
        <title>Draft genome sequence of Streptomyces sp. B-S-A12 isolated from a cave soil in Thailand.</title>
        <authorList>
            <person name="Chamroensaksri N."/>
            <person name="Muangham S."/>
        </authorList>
    </citation>
    <scope>NUCLEOTIDE SEQUENCE [LARGE SCALE GENOMIC DNA]</scope>
    <source>
        <strain evidence="2 3">B-S-A12</strain>
    </source>
</reference>
<dbReference type="RefSeq" id="WP_282534513.1">
    <property type="nucleotide sequence ID" value="NZ_JASCIS010000006.1"/>
</dbReference>
<sequence>MSTGRIGRMTTPAQGSRIHDGALYECDNSKFGSDGKGRYWPGAEAWFAWLSRTIERYGPDRCLWALARTSRSTPLAPSPSPCPGRPAFEN</sequence>
<evidence type="ECO:0000313" key="3">
    <source>
        <dbReference type="Proteomes" id="UP001237105"/>
    </source>
</evidence>
<comment type="caution">
    <text evidence="2">The sequence shown here is derived from an EMBL/GenBank/DDBJ whole genome shotgun (WGS) entry which is preliminary data.</text>
</comment>
<protein>
    <submittedName>
        <fullName evidence="2">Uncharacterized protein</fullName>
    </submittedName>
</protein>
<dbReference type="Proteomes" id="UP001237105">
    <property type="component" value="Unassembled WGS sequence"/>
</dbReference>
<organism evidence="2 3">
    <name type="scientific">Streptomyces luteolus</name>
    <dbReference type="NCBI Taxonomy" id="3043615"/>
    <lineage>
        <taxon>Bacteria</taxon>
        <taxon>Bacillati</taxon>
        <taxon>Actinomycetota</taxon>
        <taxon>Actinomycetes</taxon>
        <taxon>Kitasatosporales</taxon>
        <taxon>Streptomycetaceae</taxon>
        <taxon>Streptomyces</taxon>
    </lineage>
</organism>
<gene>
    <name evidence="2" type="ORF">QIT00_08495</name>
</gene>
<dbReference type="EMBL" id="JASCIS010000006">
    <property type="protein sequence ID" value="MDI3418602.1"/>
    <property type="molecule type" value="Genomic_DNA"/>
</dbReference>
<evidence type="ECO:0000256" key="1">
    <source>
        <dbReference type="SAM" id="MobiDB-lite"/>
    </source>
</evidence>
<accession>A0ABT6SVE8</accession>
<evidence type="ECO:0000313" key="2">
    <source>
        <dbReference type="EMBL" id="MDI3418602.1"/>
    </source>
</evidence>
<proteinExistence type="predicted"/>
<name>A0ABT6SVE8_9ACTN</name>